<dbReference type="Proteomes" id="UP000198701">
    <property type="component" value="Unassembled WGS sequence"/>
</dbReference>
<keyword evidence="2" id="KW-1133">Transmembrane helix</keyword>
<organism evidence="3 4">
    <name type="scientific">Cryobacterium psychrotolerans</name>
    <dbReference type="NCBI Taxonomy" id="386301"/>
    <lineage>
        <taxon>Bacteria</taxon>
        <taxon>Bacillati</taxon>
        <taxon>Actinomycetota</taxon>
        <taxon>Actinomycetes</taxon>
        <taxon>Micrococcales</taxon>
        <taxon>Microbacteriaceae</taxon>
        <taxon>Cryobacterium</taxon>
    </lineage>
</organism>
<dbReference type="OrthoDB" id="5122374at2"/>
<accession>A0A1G9DIH1</accession>
<dbReference type="EMBL" id="FNFU01000009">
    <property type="protein sequence ID" value="SDK63575.1"/>
    <property type="molecule type" value="Genomic_DNA"/>
</dbReference>
<gene>
    <name evidence="3" type="ORF">SAMN05216282_10954</name>
</gene>
<proteinExistence type="predicted"/>
<feature type="transmembrane region" description="Helical" evidence="2">
    <location>
        <begin position="27"/>
        <end position="48"/>
    </location>
</feature>
<evidence type="ECO:0000313" key="3">
    <source>
        <dbReference type="EMBL" id="SDK63575.1"/>
    </source>
</evidence>
<keyword evidence="2" id="KW-0472">Membrane</keyword>
<keyword evidence="4" id="KW-1185">Reference proteome</keyword>
<keyword evidence="2" id="KW-0812">Transmembrane</keyword>
<reference evidence="3 4" key="1">
    <citation type="submission" date="2016-10" db="EMBL/GenBank/DDBJ databases">
        <authorList>
            <person name="de Groot N.N."/>
        </authorList>
    </citation>
    <scope>NUCLEOTIDE SEQUENCE [LARGE SCALE GENOMIC DNA]</scope>
    <source>
        <strain evidence="3 4">CGMCC 1.5382</strain>
    </source>
</reference>
<dbReference type="RefSeq" id="WP_135109298.1">
    <property type="nucleotide sequence ID" value="NZ_FNFU01000009.1"/>
</dbReference>
<evidence type="ECO:0000256" key="1">
    <source>
        <dbReference type="SAM" id="MobiDB-lite"/>
    </source>
</evidence>
<sequence length="231" mass="23281">MTKSTHAPQPGGEPSGERRPPRPRRRAVLVGLSAAVTFPLCLAAWASLPAPATGAVEKAAPPAVGGTIRAAAPAAPSPTATPPGASTTAPLGALNKELATSTVKGFLESVAAVDPTSKSLGAKLSAVARGAIVDELENEQQELESNGWTQRGKATVKSVTIISTNLTATPPAAVAQACVDSGKVVTLDADGRPLAGTDPAAAHAALNIYSLQQDGGTWRITARTFPDDPAC</sequence>
<dbReference type="STRING" id="386301.SAMN05216282_10954"/>
<protein>
    <submittedName>
        <fullName evidence="3">Uncharacterized protein</fullName>
    </submittedName>
</protein>
<evidence type="ECO:0000313" key="4">
    <source>
        <dbReference type="Proteomes" id="UP000198701"/>
    </source>
</evidence>
<feature type="region of interest" description="Disordered" evidence="1">
    <location>
        <begin position="1"/>
        <end position="23"/>
    </location>
</feature>
<evidence type="ECO:0000256" key="2">
    <source>
        <dbReference type="SAM" id="Phobius"/>
    </source>
</evidence>
<dbReference type="AlphaFoldDB" id="A0A1G9DIH1"/>
<name>A0A1G9DIH1_9MICO</name>